<dbReference type="EMBL" id="MU005764">
    <property type="protein sequence ID" value="KAF2715804.1"/>
    <property type="molecule type" value="Genomic_DNA"/>
</dbReference>
<evidence type="ECO:0000313" key="3">
    <source>
        <dbReference type="Proteomes" id="UP000799428"/>
    </source>
</evidence>
<name>A0A6G1KSH2_9PLEO</name>
<gene>
    <name evidence="2" type="ORF">K504DRAFT_457954</name>
</gene>
<evidence type="ECO:0000256" key="1">
    <source>
        <dbReference type="SAM" id="MobiDB-lite"/>
    </source>
</evidence>
<evidence type="ECO:0000313" key="2">
    <source>
        <dbReference type="EMBL" id="KAF2715804.1"/>
    </source>
</evidence>
<protein>
    <submittedName>
        <fullName evidence="2">Uncharacterized protein</fullName>
    </submittedName>
</protein>
<keyword evidence="3" id="KW-1185">Reference proteome</keyword>
<proteinExistence type="predicted"/>
<organism evidence="2 3">
    <name type="scientific">Pleomassaria siparia CBS 279.74</name>
    <dbReference type="NCBI Taxonomy" id="1314801"/>
    <lineage>
        <taxon>Eukaryota</taxon>
        <taxon>Fungi</taxon>
        <taxon>Dikarya</taxon>
        <taxon>Ascomycota</taxon>
        <taxon>Pezizomycotina</taxon>
        <taxon>Dothideomycetes</taxon>
        <taxon>Pleosporomycetidae</taxon>
        <taxon>Pleosporales</taxon>
        <taxon>Pleomassariaceae</taxon>
        <taxon>Pleomassaria</taxon>
    </lineage>
</organism>
<feature type="region of interest" description="Disordered" evidence="1">
    <location>
        <begin position="1"/>
        <end position="27"/>
    </location>
</feature>
<dbReference type="Proteomes" id="UP000799428">
    <property type="component" value="Unassembled WGS sequence"/>
</dbReference>
<reference evidence="2" key="1">
    <citation type="journal article" date="2020" name="Stud. Mycol.">
        <title>101 Dothideomycetes genomes: a test case for predicting lifestyles and emergence of pathogens.</title>
        <authorList>
            <person name="Haridas S."/>
            <person name="Albert R."/>
            <person name="Binder M."/>
            <person name="Bloem J."/>
            <person name="Labutti K."/>
            <person name="Salamov A."/>
            <person name="Andreopoulos B."/>
            <person name="Baker S."/>
            <person name="Barry K."/>
            <person name="Bills G."/>
            <person name="Bluhm B."/>
            <person name="Cannon C."/>
            <person name="Castanera R."/>
            <person name="Culley D."/>
            <person name="Daum C."/>
            <person name="Ezra D."/>
            <person name="Gonzalez J."/>
            <person name="Henrissat B."/>
            <person name="Kuo A."/>
            <person name="Liang C."/>
            <person name="Lipzen A."/>
            <person name="Lutzoni F."/>
            <person name="Magnuson J."/>
            <person name="Mondo S."/>
            <person name="Nolan M."/>
            <person name="Ohm R."/>
            <person name="Pangilinan J."/>
            <person name="Park H.-J."/>
            <person name="Ramirez L."/>
            <person name="Alfaro M."/>
            <person name="Sun H."/>
            <person name="Tritt A."/>
            <person name="Yoshinaga Y."/>
            <person name="Zwiers L.-H."/>
            <person name="Turgeon B."/>
            <person name="Goodwin S."/>
            <person name="Spatafora J."/>
            <person name="Crous P."/>
            <person name="Grigoriev I."/>
        </authorList>
    </citation>
    <scope>NUCLEOTIDE SEQUENCE</scope>
    <source>
        <strain evidence="2">CBS 279.74</strain>
    </source>
</reference>
<sequence length="80" mass="8706">MTTLVSEGAVNERHSHSRTGPGANEGLSDLVLTFQDDRYRLEFVNIIDEFKSAAVVSAPLVRIPTRTASSVDSLTSPSMR</sequence>
<accession>A0A6G1KSH2</accession>
<dbReference type="AlphaFoldDB" id="A0A6G1KSH2"/>